<keyword evidence="11" id="KW-0282">Flagellum</keyword>
<evidence type="ECO:0000256" key="4">
    <source>
        <dbReference type="ARBA" id="ARBA00016507"/>
    </source>
</evidence>
<proteinExistence type="inferred from homology"/>
<evidence type="ECO:0000256" key="6">
    <source>
        <dbReference type="ARBA" id="ARBA00022490"/>
    </source>
</evidence>
<comment type="caution">
    <text evidence="11">The sequence shown here is derived from an EMBL/GenBank/DDBJ whole genome shotgun (WGS) entry which is preliminary data.</text>
</comment>
<dbReference type="PRINTS" id="PR01003">
    <property type="entry name" value="FLGFLIH"/>
</dbReference>
<dbReference type="PANTHER" id="PTHR34982:SF1">
    <property type="entry name" value="FLAGELLAR ASSEMBLY PROTEIN FLIH"/>
    <property type="match status" value="1"/>
</dbReference>
<dbReference type="GO" id="GO:0005829">
    <property type="term" value="C:cytosol"/>
    <property type="evidence" value="ECO:0007669"/>
    <property type="project" value="TreeGrafter"/>
</dbReference>
<gene>
    <name evidence="11" type="ORF">CS533_02805</name>
</gene>
<comment type="subcellular location">
    <subcellularLocation>
        <location evidence="2">Cytoplasm</location>
    </subcellularLocation>
</comment>
<evidence type="ECO:0000256" key="1">
    <source>
        <dbReference type="ARBA" id="ARBA00003041"/>
    </source>
</evidence>
<protein>
    <recommendedName>
        <fullName evidence="4">Flagellar assembly protein FliH</fullName>
    </recommendedName>
</protein>
<keyword evidence="9" id="KW-1006">Bacterial flagellum protein export</keyword>
<evidence type="ECO:0000313" key="11">
    <source>
        <dbReference type="EMBL" id="PHZ29153.1"/>
    </source>
</evidence>
<keyword evidence="11" id="KW-0969">Cilium</keyword>
<evidence type="ECO:0000256" key="7">
    <source>
        <dbReference type="ARBA" id="ARBA00022795"/>
    </source>
</evidence>
<dbReference type="RefSeq" id="WP_081444592.1">
    <property type="nucleotide sequence ID" value="NZ_CHYZ01000011.1"/>
</dbReference>
<evidence type="ECO:0000313" key="12">
    <source>
        <dbReference type="Proteomes" id="UP000229378"/>
    </source>
</evidence>
<evidence type="ECO:0000256" key="8">
    <source>
        <dbReference type="ARBA" id="ARBA00022927"/>
    </source>
</evidence>
<keyword evidence="6" id="KW-0963">Cytoplasm</keyword>
<keyword evidence="8" id="KW-0653">Protein transport</keyword>
<evidence type="ECO:0000256" key="5">
    <source>
        <dbReference type="ARBA" id="ARBA00022448"/>
    </source>
</evidence>
<dbReference type="EMBL" id="PEHN01000002">
    <property type="protein sequence ID" value="PHZ29153.1"/>
    <property type="molecule type" value="Genomic_DNA"/>
</dbReference>
<dbReference type="InterPro" id="IPR018035">
    <property type="entry name" value="Flagellar_FliH/T3SS_HrpE"/>
</dbReference>
<name>A0A2G4U765_YERBE</name>
<dbReference type="InterPro" id="IPR000563">
    <property type="entry name" value="Flag_FliH"/>
</dbReference>
<dbReference type="Proteomes" id="UP000229378">
    <property type="component" value="Unassembled WGS sequence"/>
</dbReference>
<keyword evidence="11" id="KW-0966">Cell projection</keyword>
<dbReference type="GO" id="GO:0015031">
    <property type="term" value="P:protein transport"/>
    <property type="evidence" value="ECO:0007669"/>
    <property type="project" value="UniProtKB-KW"/>
</dbReference>
<comment type="similarity">
    <text evidence="3">Belongs to the FliH family.</text>
</comment>
<dbReference type="SUPFAM" id="SSF160527">
    <property type="entry name" value="V-type ATPase subunit E-like"/>
    <property type="match status" value="1"/>
</dbReference>
<comment type="function">
    <text evidence="1">Needed for flagellar regrowth and assembly.</text>
</comment>
<evidence type="ECO:0000256" key="9">
    <source>
        <dbReference type="ARBA" id="ARBA00023225"/>
    </source>
</evidence>
<keyword evidence="5" id="KW-0813">Transport</keyword>
<feature type="domain" description="Flagellar assembly protein FliH/Type III secretion system HrpE" evidence="10">
    <location>
        <begin position="101"/>
        <end position="224"/>
    </location>
</feature>
<dbReference type="Pfam" id="PF02108">
    <property type="entry name" value="FliH"/>
    <property type="match status" value="1"/>
</dbReference>
<accession>A0A2G4U765</accession>
<evidence type="ECO:0000256" key="3">
    <source>
        <dbReference type="ARBA" id="ARBA00006602"/>
    </source>
</evidence>
<organism evidence="11 12">
    <name type="scientific">Yersinia bercovieri</name>
    <dbReference type="NCBI Taxonomy" id="634"/>
    <lineage>
        <taxon>Bacteria</taxon>
        <taxon>Pseudomonadati</taxon>
        <taxon>Pseudomonadota</taxon>
        <taxon>Gammaproteobacteria</taxon>
        <taxon>Enterobacterales</taxon>
        <taxon>Yersiniaceae</taxon>
        <taxon>Yersinia</taxon>
    </lineage>
</organism>
<dbReference type="PANTHER" id="PTHR34982">
    <property type="entry name" value="YOP PROTEINS TRANSLOCATION PROTEIN L"/>
    <property type="match status" value="1"/>
</dbReference>
<dbReference type="GO" id="GO:0003774">
    <property type="term" value="F:cytoskeletal motor activity"/>
    <property type="evidence" value="ECO:0007669"/>
    <property type="project" value="InterPro"/>
</dbReference>
<dbReference type="InterPro" id="IPR051472">
    <property type="entry name" value="T3SS_Stator/FliH"/>
</dbReference>
<dbReference type="GO" id="GO:0009288">
    <property type="term" value="C:bacterial-type flagellum"/>
    <property type="evidence" value="ECO:0007669"/>
    <property type="project" value="InterPro"/>
</dbReference>
<sequence>MSDNEPKLDWQSWQPQNLLGEYDQSEHEIIESASPHHSDELLQAELSRLRQQAEQKGFAKGQASGIEEGKKQGYEAGFSQGQKEGFEQGLTEANLQQSEIGARFSTLLEAFRVALDNLDSVIPSRLVQLSLTAARAILGKNIVCDNEVLLEKIQQLLQEETLFKGKAQLWVNPADVDIVEQNVGKSLESLGWELRSDAQILPGGCRITSAEGEFDATMTTRWQALCELGREDYPS</sequence>
<keyword evidence="7" id="KW-1005">Bacterial flagellum biogenesis</keyword>
<reference evidence="11 12" key="1">
    <citation type="submission" date="2017-10" db="EMBL/GenBank/DDBJ databases">
        <authorList>
            <person name="Banno H."/>
            <person name="Chua N.-H."/>
        </authorList>
    </citation>
    <scope>NUCLEOTIDE SEQUENCE [LARGE SCALE GENOMIC DNA]</scope>
    <source>
        <strain evidence="11 12">SCPM-O-B-7607</strain>
    </source>
</reference>
<dbReference type="AlphaFoldDB" id="A0A2G4U765"/>
<evidence type="ECO:0000256" key="2">
    <source>
        <dbReference type="ARBA" id="ARBA00004496"/>
    </source>
</evidence>
<dbReference type="GO" id="GO:0071973">
    <property type="term" value="P:bacterial-type flagellum-dependent cell motility"/>
    <property type="evidence" value="ECO:0007669"/>
    <property type="project" value="InterPro"/>
</dbReference>
<evidence type="ECO:0000259" key="10">
    <source>
        <dbReference type="Pfam" id="PF02108"/>
    </source>
</evidence>
<dbReference type="GO" id="GO:0044781">
    <property type="term" value="P:bacterial-type flagellum organization"/>
    <property type="evidence" value="ECO:0007669"/>
    <property type="project" value="UniProtKB-KW"/>
</dbReference>